<name>A2Q463_MEDTR</name>
<reference evidence="1" key="2">
    <citation type="submission" date="2007-03" db="EMBL/GenBank/DDBJ databases">
        <authorList>
            <consortium name="The International Medicago Genome Annotation Group"/>
        </authorList>
    </citation>
    <scope>NUCLEOTIDE SEQUENCE</scope>
</reference>
<evidence type="ECO:0000313" key="1">
    <source>
        <dbReference type="EMBL" id="ABN08413.1"/>
    </source>
</evidence>
<accession>A2Q463</accession>
<gene>
    <name evidence="1" type="ORF">MtrDRAFT_AC155896g41v2</name>
</gene>
<dbReference type="ExpressionAtlas" id="A2Q463">
    <property type="expression patterns" value="differential"/>
</dbReference>
<proteinExistence type="predicted"/>
<protein>
    <submittedName>
        <fullName evidence="1">Uncharacterized protein</fullName>
    </submittedName>
</protein>
<sequence>MICVRVGYLYLTNVNRLEKLMLELGFSVDSSMPLNLEELITGELNSG</sequence>
<reference evidence="1" key="1">
    <citation type="submission" date="2005-01" db="EMBL/GenBank/DDBJ databases">
        <authorList>
            <person name="Town C.D."/>
        </authorList>
    </citation>
    <scope>NUCLEOTIDE SEQUENCE</scope>
</reference>
<organism evidence="1">
    <name type="scientific">Medicago truncatula</name>
    <name type="common">Barrel medic</name>
    <name type="synonym">Medicago tribuloides</name>
    <dbReference type="NCBI Taxonomy" id="3880"/>
    <lineage>
        <taxon>Eukaryota</taxon>
        <taxon>Viridiplantae</taxon>
        <taxon>Streptophyta</taxon>
        <taxon>Embryophyta</taxon>
        <taxon>Tracheophyta</taxon>
        <taxon>Spermatophyta</taxon>
        <taxon>Magnoliopsida</taxon>
        <taxon>eudicotyledons</taxon>
        <taxon>Gunneridae</taxon>
        <taxon>Pentapetalae</taxon>
        <taxon>rosids</taxon>
        <taxon>fabids</taxon>
        <taxon>Fabales</taxon>
        <taxon>Fabaceae</taxon>
        <taxon>Papilionoideae</taxon>
        <taxon>50 kb inversion clade</taxon>
        <taxon>NPAAA clade</taxon>
        <taxon>Hologalegina</taxon>
        <taxon>IRL clade</taxon>
        <taxon>Trifolieae</taxon>
        <taxon>Medicago</taxon>
    </lineage>
</organism>
<dbReference type="AlphaFoldDB" id="A2Q463"/>
<dbReference type="EMBL" id="AC155896">
    <property type="protein sequence ID" value="ABN08413.1"/>
    <property type="molecule type" value="Genomic_DNA"/>
</dbReference>